<dbReference type="InterPro" id="IPR012292">
    <property type="entry name" value="Globin/Proto"/>
</dbReference>
<keyword evidence="2" id="KW-0349">Heme</keyword>
<dbReference type="InterPro" id="IPR001486">
    <property type="entry name" value="Hemoglobin_trunc"/>
</dbReference>
<reference evidence="6 7" key="1">
    <citation type="submission" date="2023-02" db="EMBL/GenBank/DDBJ databases">
        <title>Bacterial whole genomic sequence of Curvibacter sp. HBC61.</title>
        <authorList>
            <person name="Le V."/>
            <person name="Ko S.-R."/>
            <person name="Ahn C.-Y."/>
            <person name="Oh H.-M."/>
        </authorList>
    </citation>
    <scope>NUCLEOTIDE SEQUENCE [LARGE SCALE GENOMIC DNA]</scope>
    <source>
        <strain evidence="6 7">HBC61</strain>
    </source>
</reference>
<organism evidence="6 7">
    <name type="scientific">Curvibacter cyanobacteriorum</name>
    <dbReference type="NCBI Taxonomy" id="3026422"/>
    <lineage>
        <taxon>Bacteria</taxon>
        <taxon>Pseudomonadati</taxon>
        <taxon>Pseudomonadota</taxon>
        <taxon>Betaproteobacteria</taxon>
        <taxon>Burkholderiales</taxon>
        <taxon>Comamonadaceae</taxon>
        <taxon>Curvibacter</taxon>
    </lineage>
</organism>
<feature type="signal peptide" evidence="5">
    <location>
        <begin position="1"/>
        <end position="20"/>
    </location>
</feature>
<keyword evidence="4" id="KW-0408">Iron</keyword>
<dbReference type="CDD" id="cd00454">
    <property type="entry name" value="TrHb1_N"/>
    <property type="match status" value="1"/>
</dbReference>
<evidence type="ECO:0000256" key="3">
    <source>
        <dbReference type="ARBA" id="ARBA00022723"/>
    </source>
</evidence>
<dbReference type="EMBL" id="JAQSIP010000003">
    <property type="protein sequence ID" value="MDD0838478.1"/>
    <property type="molecule type" value="Genomic_DNA"/>
</dbReference>
<evidence type="ECO:0000256" key="2">
    <source>
        <dbReference type="ARBA" id="ARBA00022617"/>
    </source>
</evidence>
<accession>A0ABT5N0D2</accession>
<evidence type="ECO:0000313" key="6">
    <source>
        <dbReference type="EMBL" id="MDD0838478.1"/>
    </source>
</evidence>
<sequence length="157" mass="17049">MKSCVVLLCLWGGLGLSAWAQSSPATPPTAALSASPASADSALYRSLGEKAGISRLMDDFVNRLAADPRLSEAFRESNLPHLKEQLTEQICQVAGGPCVYQGVDMRTAHEDMNIRRAQFNALVEDLQAAMDAQGIAFRVQNQLLARLAPMHREIIAR</sequence>
<dbReference type="Pfam" id="PF01152">
    <property type="entry name" value="Bac_globin"/>
    <property type="match status" value="1"/>
</dbReference>
<evidence type="ECO:0000313" key="7">
    <source>
        <dbReference type="Proteomes" id="UP001528673"/>
    </source>
</evidence>
<keyword evidence="5" id="KW-0732">Signal</keyword>
<dbReference type="Gene3D" id="1.10.490.10">
    <property type="entry name" value="Globins"/>
    <property type="match status" value="1"/>
</dbReference>
<protein>
    <submittedName>
        <fullName evidence="6">Group 1 truncated hemoglobin</fullName>
    </submittedName>
</protein>
<evidence type="ECO:0000256" key="5">
    <source>
        <dbReference type="SAM" id="SignalP"/>
    </source>
</evidence>
<comment type="caution">
    <text evidence="6">The sequence shown here is derived from an EMBL/GenBank/DDBJ whole genome shotgun (WGS) entry which is preliminary data.</text>
</comment>
<keyword evidence="1" id="KW-0813">Transport</keyword>
<dbReference type="SUPFAM" id="SSF46458">
    <property type="entry name" value="Globin-like"/>
    <property type="match status" value="1"/>
</dbReference>
<name>A0ABT5N0D2_9BURK</name>
<dbReference type="InterPro" id="IPR009050">
    <property type="entry name" value="Globin-like_sf"/>
</dbReference>
<keyword evidence="7" id="KW-1185">Reference proteome</keyword>
<dbReference type="Proteomes" id="UP001528673">
    <property type="component" value="Unassembled WGS sequence"/>
</dbReference>
<feature type="chain" id="PRO_5047176929" evidence="5">
    <location>
        <begin position="21"/>
        <end position="157"/>
    </location>
</feature>
<proteinExistence type="predicted"/>
<dbReference type="RefSeq" id="WP_273950348.1">
    <property type="nucleotide sequence ID" value="NZ_JAQSIP010000003.1"/>
</dbReference>
<evidence type="ECO:0000256" key="4">
    <source>
        <dbReference type="ARBA" id="ARBA00023004"/>
    </source>
</evidence>
<gene>
    <name evidence="6" type="ORF">PSQ40_07840</name>
</gene>
<evidence type="ECO:0000256" key="1">
    <source>
        <dbReference type="ARBA" id="ARBA00022448"/>
    </source>
</evidence>
<keyword evidence="3" id="KW-0479">Metal-binding</keyword>